<evidence type="ECO:0000259" key="2">
    <source>
        <dbReference type="PROSITE" id="PS50995"/>
    </source>
</evidence>
<accession>A0ABN2XXD9</accession>
<dbReference type="RefSeq" id="WP_344260092.1">
    <property type="nucleotide sequence ID" value="NZ_BAAAMR010000001.1"/>
</dbReference>
<dbReference type="InterPro" id="IPR039422">
    <property type="entry name" value="MarR/SlyA-like"/>
</dbReference>
<gene>
    <name evidence="3" type="ORF">GCM10009727_01100</name>
</gene>
<comment type="caution">
    <text evidence="3">The sequence shown here is derived from an EMBL/GenBank/DDBJ whole genome shotgun (WGS) entry which is preliminary data.</text>
</comment>
<organism evidence="3 4">
    <name type="scientific">Actinomadura napierensis</name>
    <dbReference type="NCBI Taxonomy" id="267854"/>
    <lineage>
        <taxon>Bacteria</taxon>
        <taxon>Bacillati</taxon>
        <taxon>Actinomycetota</taxon>
        <taxon>Actinomycetes</taxon>
        <taxon>Streptosporangiales</taxon>
        <taxon>Thermomonosporaceae</taxon>
        <taxon>Actinomadura</taxon>
    </lineage>
</organism>
<sequence>MTEAEPPPPLDPAELGAYFALIEVSSLLRHTVEQQLRDAGDLSYVQFQLLATLGDAADGSRRMTELADGVVYSRSGLTYQVGLLEKAGLVARGPSAEDDRGVTVTITAAGRDVLARVFPGHIDVLRQLFLEPLAPEDVDSLARVLTVVRDHMRAIPPRSAKPRRKGTARQSPPGGGA</sequence>
<dbReference type="Pfam" id="PF12802">
    <property type="entry name" value="MarR_2"/>
    <property type="match status" value="1"/>
</dbReference>
<evidence type="ECO:0000313" key="3">
    <source>
        <dbReference type="EMBL" id="GAA2118237.1"/>
    </source>
</evidence>
<dbReference type="SMART" id="SM00347">
    <property type="entry name" value="HTH_MARR"/>
    <property type="match status" value="1"/>
</dbReference>
<dbReference type="PANTHER" id="PTHR33164">
    <property type="entry name" value="TRANSCRIPTIONAL REGULATOR, MARR FAMILY"/>
    <property type="match status" value="1"/>
</dbReference>
<dbReference type="InterPro" id="IPR036390">
    <property type="entry name" value="WH_DNA-bd_sf"/>
</dbReference>
<evidence type="ECO:0000313" key="4">
    <source>
        <dbReference type="Proteomes" id="UP001501020"/>
    </source>
</evidence>
<dbReference type="PANTHER" id="PTHR33164:SF99">
    <property type="entry name" value="MARR FAMILY REGULATORY PROTEIN"/>
    <property type="match status" value="1"/>
</dbReference>
<reference evidence="3 4" key="1">
    <citation type="journal article" date="2019" name="Int. J. Syst. Evol. Microbiol.">
        <title>The Global Catalogue of Microorganisms (GCM) 10K type strain sequencing project: providing services to taxonomists for standard genome sequencing and annotation.</title>
        <authorList>
            <consortium name="The Broad Institute Genomics Platform"/>
            <consortium name="The Broad Institute Genome Sequencing Center for Infectious Disease"/>
            <person name="Wu L."/>
            <person name="Ma J."/>
        </authorList>
    </citation>
    <scope>NUCLEOTIDE SEQUENCE [LARGE SCALE GENOMIC DNA]</scope>
    <source>
        <strain evidence="3 4">JCM 13850</strain>
    </source>
</reference>
<dbReference type="Gene3D" id="1.10.10.10">
    <property type="entry name" value="Winged helix-like DNA-binding domain superfamily/Winged helix DNA-binding domain"/>
    <property type="match status" value="1"/>
</dbReference>
<feature type="domain" description="HTH marR-type" evidence="2">
    <location>
        <begin position="14"/>
        <end position="150"/>
    </location>
</feature>
<keyword evidence="4" id="KW-1185">Reference proteome</keyword>
<name>A0ABN2XXD9_9ACTN</name>
<dbReference type="InterPro" id="IPR000835">
    <property type="entry name" value="HTH_MarR-typ"/>
</dbReference>
<evidence type="ECO:0000256" key="1">
    <source>
        <dbReference type="SAM" id="MobiDB-lite"/>
    </source>
</evidence>
<dbReference type="InterPro" id="IPR036388">
    <property type="entry name" value="WH-like_DNA-bd_sf"/>
</dbReference>
<dbReference type="SUPFAM" id="SSF46785">
    <property type="entry name" value="Winged helix' DNA-binding domain"/>
    <property type="match status" value="1"/>
</dbReference>
<protein>
    <submittedName>
        <fullName evidence="3">MarR family transcriptional regulator</fullName>
    </submittedName>
</protein>
<proteinExistence type="predicted"/>
<feature type="region of interest" description="Disordered" evidence="1">
    <location>
        <begin position="154"/>
        <end position="177"/>
    </location>
</feature>
<dbReference type="Proteomes" id="UP001501020">
    <property type="component" value="Unassembled WGS sequence"/>
</dbReference>
<dbReference type="PROSITE" id="PS50995">
    <property type="entry name" value="HTH_MARR_2"/>
    <property type="match status" value="1"/>
</dbReference>
<dbReference type="EMBL" id="BAAAMR010000001">
    <property type="protein sequence ID" value="GAA2118237.1"/>
    <property type="molecule type" value="Genomic_DNA"/>
</dbReference>